<accession>A0A1E1J1M1</accession>
<feature type="coiled-coil region" evidence="1">
    <location>
        <begin position="83"/>
        <end position="117"/>
    </location>
</feature>
<proteinExistence type="predicted"/>
<evidence type="ECO:0000313" key="2">
    <source>
        <dbReference type="EMBL" id="CCM17475.1"/>
    </source>
</evidence>
<evidence type="ECO:0000256" key="1">
    <source>
        <dbReference type="SAM" id="Coils"/>
    </source>
</evidence>
<dbReference type="AlphaFoldDB" id="A0A1E1J1M1"/>
<dbReference type="EMBL" id="CALQ01001313">
    <property type="protein sequence ID" value="CCM17475.1"/>
    <property type="molecule type" value="Genomic_DNA"/>
</dbReference>
<sequence>MLSRHVRKCNPRALWVRWGGTKAPSVSNHDVDDSDPLNTVFDEIESCDTSVHVERREWPKMPEPSGAPTRACNTVPSVLDTELRLEEAKHKRLRRQLKDATEELDALLNESRRTTAAVSSAMYVPARAAKTFLSSAELVQEKSPQEFVALENSKAELDHLPALRHSGCSAVVTLVGVVTESPTSVSVVLPGVSEATNCVEFAVRYDVPFFQAQTSMGIVIRTVGASLSAFAKESVGVGDVVHILGHLVPLTEPSSKGHLCCVYVLPAGGNMSVILMKATS</sequence>
<gene>
    <name evidence="2" type="primary">LgM4147LRVhigh.30.01650.00460</name>
    <name evidence="2" type="ORF">BN36_3049730</name>
</gene>
<reference evidence="2" key="1">
    <citation type="submission" date="2012-08" db="EMBL/GenBank/DDBJ databases">
        <title>Comparative genomics of metastatic and non-metastatic Leishmania guyanensis provides insights into polygenic factors involved in Leishmania RNA virus infection.</title>
        <authorList>
            <person name="Smith D."/>
            <person name="Hertz-Fowler C."/>
            <person name="Martin R."/>
            <person name="Dickens N."/>
            <person name="Fasel N."/>
            <person name="Falquet L."/>
            <person name="Beverley S."/>
            <person name="Zangger H."/>
            <person name="Calderon-Copete S."/>
            <person name="Mottram J."/>
            <person name="Xenarios I."/>
        </authorList>
    </citation>
    <scope>NUCLEOTIDE SEQUENCE</scope>
    <source>
        <strain evidence="2">MHOM/BR/75/M4147/SSU:IR2SAT-LUC</strain>
    </source>
</reference>
<name>A0A1E1J1M1_LEIGU</name>
<dbReference type="CDD" id="cd23673">
    <property type="entry name" value="MPSS6"/>
    <property type="match status" value="1"/>
</dbReference>
<organism evidence="2">
    <name type="scientific">Leishmania guyanensis</name>
    <dbReference type="NCBI Taxonomy" id="5670"/>
    <lineage>
        <taxon>Eukaryota</taxon>
        <taxon>Discoba</taxon>
        <taxon>Euglenozoa</taxon>
        <taxon>Kinetoplastea</taxon>
        <taxon>Metakinetoplastina</taxon>
        <taxon>Trypanosomatida</taxon>
        <taxon>Trypanosomatidae</taxon>
        <taxon>Leishmaniinae</taxon>
        <taxon>Leishmania</taxon>
        <taxon>Leishmania guyanensis species complex</taxon>
    </lineage>
</organism>
<protein>
    <submittedName>
        <fullName evidence="2">Uncharacterized protein</fullName>
    </submittedName>
</protein>
<keyword evidence="1" id="KW-0175">Coiled coil</keyword>